<evidence type="ECO:0000313" key="3">
    <source>
        <dbReference type="Proteomes" id="UP001168613"/>
    </source>
</evidence>
<comment type="caution">
    <text evidence="2">The sequence shown here is derived from an EMBL/GenBank/DDBJ whole genome shotgun (WGS) entry which is preliminary data.</text>
</comment>
<dbReference type="Proteomes" id="UP001168613">
    <property type="component" value="Unassembled WGS sequence"/>
</dbReference>
<evidence type="ECO:0000256" key="1">
    <source>
        <dbReference type="SAM" id="Phobius"/>
    </source>
</evidence>
<reference evidence="2" key="1">
    <citation type="submission" date="2021-11" db="EMBL/GenBank/DDBJ databases">
        <title>Draft genome sequence of Alcaligenes endophyticus type strain CCUG 75668T.</title>
        <authorList>
            <person name="Salva-Serra F."/>
            <person name="Duran R.E."/>
            <person name="Seeger M."/>
            <person name="Moore E.R.B."/>
            <person name="Jaen-Luchoro D."/>
        </authorList>
    </citation>
    <scope>NUCLEOTIDE SEQUENCE</scope>
    <source>
        <strain evidence="2">CCUG 75668</strain>
    </source>
</reference>
<organism evidence="2 3">
    <name type="scientific">Alcaligenes endophyticus</name>
    <dbReference type="NCBI Taxonomy" id="1929088"/>
    <lineage>
        <taxon>Bacteria</taxon>
        <taxon>Pseudomonadati</taxon>
        <taxon>Pseudomonadota</taxon>
        <taxon>Betaproteobacteria</taxon>
        <taxon>Burkholderiales</taxon>
        <taxon>Alcaligenaceae</taxon>
        <taxon>Alcaligenes</taxon>
    </lineage>
</organism>
<protein>
    <submittedName>
        <fullName evidence="2">Uncharacterized protein</fullName>
    </submittedName>
</protein>
<keyword evidence="1" id="KW-0812">Transmembrane</keyword>
<sequence>MSSALIVHFTAMFCFSPRLTSRYFSWTVVIVTLAMMVRAWIPLGYMPAQHSPYPHLTFCHVGLNAAQQSLLGLLEADEQHHYLDTSQHCLFSAQAQSGWLKTSGGALFGPALLPVFRLAWLPAFQFQTIPTVYSSLWARAPPVVRVLS</sequence>
<keyword evidence="1" id="KW-0472">Membrane</keyword>
<keyword evidence="1" id="KW-1133">Transmembrane helix</keyword>
<dbReference type="EMBL" id="JAJHNU010000004">
    <property type="protein sequence ID" value="MDN4122498.1"/>
    <property type="molecule type" value="Genomic_DNA"/>
</dbReference>
<feature type="transmembrane region" description="Helical" evidence="1">
    <location>
        <begin position="23"/>
        <end position="41"/>
    </location>
</feature>
<accession>A0ABT8EMH2</accession>
<dbReference type="RefSeq" id="WP_266123287.1">
    <property type="nucleotide sequence ID" value="NZ_JAJHNU010000004.1"/>
</dbReference>
<gene>
    <name evidence="2" type="ORF">LMS43_14475</name>
</gene>
<evidence type="ECO:0000313" key="2">
    <source>
        <dbReference type="EMBL" id="MDN4122498.1"/>
    </source>
</evidence>
<proteinExistence type="predicted"/>
<keyword evidence="3" id="KW-1185">Reference proteome</keyword>
<name>A0ABT8EMH2_9BURK</name>